<evidence type="ECO:0000313" key="10">
    <source>
        <dbReference type="Proteomes" id="UP000636888"/>
    </source>
</evidence>
<comment type="subcellular location">
    <subcellularLocation>
        <location evidence="1">Cell membrane</location>
        <topology evidence="1">Multi-pass membrane protein</topology>
    </subcellularLocation>
</comment>
<dbReference type="EMBL" id="JAEMHM010000004">
    <property type="protein sequence ID" value="MBJ6724240.1"/>
    <property type="molecule type" value="Genomic_DNA"/>
</dbReference>
<evidence type="ECO:0000256" key="3">
    <source>
        <dbReference type="ARBA" id="ARBA00022692"/>
    </source>
</evidence>
<evidence type="ECO:0000313" key="9">
    <source>
        <dbReference type="EMBL" id="MBJ6724240.1"/>
    </source>
</evidence>
<evidence type="ECO:0000256" key="7">
    <source>
        <dbReference type="SAM" id="Phobius"/>
    </source>
</evidence>
<feature type="coiled-coil region" evidence="6">
    <location>
        <begin position="324"/>
        <end position="389"/>
    </location>
</feature>
<accession>A0A8J7LUW9</accession>
<evidence type="ECO:0000256" key="1">
    <source>
        <dbReference type="ARBA" id="ARBA00004651"/>
    </source>
</evidence>
<evidence type="ECO:0000256" key="5">
    <source>
        <dbReference type="ARBA" id="ARBA00023136"/>
    </source>
</evidence>
<keyword evidence="6" id="KW-0175">Coiled coil</keyword>
<comment type="caution">
    <text evidence="9">The sequence shown here is derived from an EMBL/GenBank/DDBJ whole genome shotgun (WGS) entry which is preliminary data.</text>
</comment>
<feature type="transmembrane region" description="Helical" evidence="7">
    <location>
        <begin position="418"/>
        <end position="439"/>
    </location>
</feature>
<keyword evidence="2" id="KW-1003">Cell membrane</keyword>
<reference evidence="9" key="1">
    <citation type="submission" date="2020-12" db="EMBL/GenBank/DDBJ databases">
        <title>Geomonas sp. Red875, isolated from river sediment.</title>
        <authorList>
            <person name="Xu Z."/>
            <person name="Zhang Z."/>
            <person name="Masuda Y."/>
            <person name="Itoh H."/>
            <person name="Senoo K."/>
        </authorList>
    </citation>
    <scope>NUCLEOTIDE SEQUENCE</scope>
    <source>
        <strain evidence="9">Red875</strain>
    </source>
</reference>
<keyword evidence="10" id="KW-1185">Reference proteome</keyword>
<dbReference type="InterPro" id="IPR003856">
    <property type="entry name" value="LPS_length_determ_N"/>
</dbReference>
<feature type="transmembrane region" description="Helical" evidence="7">
    <location>
        <begin position="21"/>
        <end position="39"/>
    </location>
</feature>
<keyword evidence="5 7" id="KW-0472">Membrane</keyword>
<dbReference type="GO" id="GO:0005886">
    <property type="term" value="C:plasma membrane"/>
    <property type="evidence" value="ECO:0007669"/>
    <property type="project" value="UniProtKB-SubCell"/>
</dbReference>
<dbReference type="Pfam" id="PF02706">
    <property type="entry name" value="Wzz"/>
    <property type="match status" value="1"/>
</dbReference>
<dbReference type="PANTHER" id="PTHR32309">
    <property type="entry name" value="TYROSINE-PROTEIN KINASE"/>
    <property type="match status" value="1"/>
</dbReference>
<name>A0A8J7LUW9_9BACT</name>
<dbReference type="GO" id="GO:0004713">
    <property type="term" value="F:protein tyrosine kinase activity"/>
    <property type="evidence" value="ECO:0007669"/>
    <property type="project" value="TreeGrafter"/>
</dbReference>
<gene>
    <name evidence="9" type="ORF">JFN93_05945</name>
</gene>
<sequence>MNEIKTAQDVIDILKRRKTSILVTAVTIFVIGAATAFLIPPKYRSTSTILIEEQEVPRELVNTTVTSYADQRLQTINQRIMGTDRLLEIITKFNLYPELRKKWTTEEIVAKMRKDIKLNTISADVIDPRSGASRPATIAFTLSYEGKVPQVVQQVSSELASLYLAENLATRERQSQGTTSFLEEELKTVQVKLAEADAKLAQFKTRNVTTLPELVQVNLQVAESAEHELESFQAQLRNLKERESSLKTQLDSISTDAATQDKSRLNELRVRLGELKTRFTDEHPDVIKTKAELADLVKELRATGRETADNKPDNVAYITISSQLSGVRSEIDSVKRQIASYQKKRDEYRGRVASTPGVEEGYRSVMTDRNNLQVKYDDLSRKVLEAKTAHGLEKEQKGERFTLIDAARLPEKPFSPNIPAVLLIGLVLGIGSGIGVAALKEQGDFTVRHPERLAYATSFPVLACIPEIVTWQDHALQKTQRRKRLICFVAVLVLAPVAFHFLVMDLDVFWARLLRRAAKI</sequence>
<proteinExistence type="predicted"/>
<feature type="transmembrane region" description="Helical" evidence="7">
    <location>
        <begin position="485"/>
        <end position="503"/>
    </location>
</feature>
<dbReference type="AlphaFoldDB" id="A0A8J7LUW9"/>
<evidence type="ECO:0000256" key="2">
    <source>
        <dbReference type="ARBA" id="ARBA00022475"/>
    </source>
</evidence>
<dbReference type="PANTHER" id="PTHR32309:SF13">
    <property type="entry name" value="FERRIC ENTEROBACTIN TRANSPORT PROTEIN FEPE"/>
    <property type="match status" value="1"/>
</dbReference>
<dbReference type="Proteomes" id="UP000636888">
    <property type="component" value="Unassembled WGS sequence"/>
</dbReference>
<feature type="domain" description="Polysaccharide chain length determinant N-terminal" evidence="8">
    <location>
        <begin position="11"/>
        <end position="88"/>
    </location>
</feature>
<evidence type="ECO:0000259" key="8">
    <source>
        <dbReference type="Pfam" id="PF02706"/>
    </source>
</evidence>
<feature type="coiled-coil region" evidence="6">
    <location>
        <begin position="179"/>
        <end position="256"/>
    </location>
</feature>
<protein>
    <submittedName>
        <fullName evidence="9">Chain-length determining protein</fullName>
    </submittedName>
</protein>
<keyword evidence="4 7" id="KW-1133">Transmembrane helix</keyword>
<evidence type="ECO:0000256" key="6">
    <source>
        <dbReference type="SAM" id="Coils"/>
    </source>
</evidence>
<organism evidence="9 10">
    <name type="scientific">Geomesophilobacter sediminis</name>
    <dbReference type="NCBI Taxonomy" id="2798584"/>
    <lineage>
        <taxon>Bacteria</taxon>
        <taxon>Pseudomonadati</taxon>
        <taxon>Thermodesulfobacteriota</taxon>
        <taxon>Desulfuromonadia</taxon>
        <taxon>Geobacterales</taxon>
        <taxon>Geobacteraceae</taxon>
        <taxon>Geomesophilobacter</taxon>
    </lineage>
</organism>
<dbReference type="InterPro" id="IPR050445">
    <property type="entry name" value="Bact_polysacc_biosynth/exp"/>
</dbReference>
<keyword evidence="3 7" id="KW-0812">Transmembrane</keyword>
<evidence type="ECO:0000256" key="4">
    <source>
        <dbReference type="ARBA" id="ARBA00022989"/>
    </source>
</evidence>